<dbReference type="AlphaFoldDB" id="A0A131Z7K2"/>
<organism evidence="1">
    <name type="scientific">Rhipicephalus appendiculatus</name>
    <name type="common">Brown ear tick</name>
    <dbReference type="NCBI Taxonomy" id="34631"/>
    <lineage>
        <taxon>Eukaryota</taxon>
        <taxon>Metazoa</taxon>
        <taxon>Ecdysozoa</taxon>
        <taxon>Arthropoda</taxon>
        <taxon>Chelicerata</taxon>
        <taxon>Arachnida</taxon>
        <taxon>Acari</taxon>
        <taxon>Parasitiformes</taxon>
        <taxon>Ixodida</taxon>
        <taxon>Ixodoidea</taxon>
        <taxon>Ixodidae</taxon>
        <taxon>Rhipicephalinae</taxon>
        <taxon>Rhipicephalus</taxon>
        <taxon>Rhipicephalus</taxon>
    </lineage>
</organism>
<feature type="non-terminal residue" evidence="1">
    <location>
        <position position="1"/>
    </location>
</feature>
<reference evidence="1" key="1">
    <citation type="journal article" date="2016" name="Ticks Tick Borne Dis.">
        <title>De novo assembly and annotation of the salivary gland transcriptome of Rhipicephalus appendiculatus male and female ticks during blood feeding.</title>
        <authorList>
            <person name="de Castro M.H."/>
            <person name="de Klerk D."/>
            <person name="Pienaar R."/>
            <person name="Latif A.A."/>
            <person name="Rees D.J."/>
            <person name="Mans B.J."/>
        </authorList>
    </citation>
    <scope>NUCLEOTIDE SEQUENCE</scope>
    <source>
        <tissue evidence="1">Salivary glands</tissue>
    </source>
</reference>
<evidence type="ECO:0000313" key="1">
    <source>
        <dbReference type="EMBL" id="JAP87294.1"/>
    </source>
</evidence>
<sequence>LLNNPEWVKLTKDPTTRIQRKLRKPLSDIFNTAPLPPESRSLYLRLLCRNGSAPGFYGLREIHKPRIPLCPIIDFSTTTSPLRMLSGHLHRTLLPLVEKTATHVRNTTQFVEHMLEVTIGW</sequence>
<name>A0A131Z7K2_RHIAP</name>
<proteinExistence type="predicted"/>
<accession>A0A131Z7K2</accession>
<dbReference type="EMBL" id="GEDV01001263">
    <property type="protein sequence ID" value="JAP87294.1"/>
    <property type="molecule type" value="Transcribed_RNA"/>
</dbReference>
<protein>
    <submittedName>
        <fullName evidence="1">Tick transposon</fullName>
    </submittedName>
</protein>